<dbReference type="EMBL" id="SKCS01000399">
    <property type="protein sequence ID" value="TNN09092.1"/>
    <property type="molecule type" value="Genomic_DNA"/>
</dbReference>
<evidence type="ECO:0000256" key="1">
    <source>
        <dbReference type="ARBA" id="ARBA00004123"/>
    </source>
</evidence>
<sequence length="389" mass="42747">MVQGSNRSSVKCISFKLSRIRFVSEPEIQHQELIVTGSWLEEVNRVCLWQYNIDPAIDNDETIRPVSENEDCTTAGVLGDTVDDPCLLCSLVHPGSVQDIKVHHPSKIIFSASSNGSLQLFQACSIHPYLIRLSATNWMPFGQHILCGNIPSALSSLALSTDGQYVYVSNDLGQLAVVQVSRIPNFQKINQTKLNNDAILTLGADISTVNALERVDNSTLASVNQLGQLKLWDIRTGLNKPQRRLLRPGETQPLLCLGQHPGQPHILSVGGVNSSSAAAYIWDLRAEQYPLTEVACDGQNIWETTFHPRQPKHLYMATETAGLLQISSRDESDSWVGFKGSRRKLTVSSALPEDTSAKNVISFDISNTLLVCGHSDAVLQTVPCNVCLY</sequence>
<dbReference type="InterPro" id="IPR001680">
    <property type="entry name" value="WD40_rpt"/>
</dbReference>
<name>A0A4Z2CY01_SCHJA</name>
<dbReference type="PANTHER" id="PTHR22652:SF0">
    <property type="entry name" value="NUCLEOPORIN NUP43"/>
    <property type="match status" value="1"/>
</dbReference>
<evidence type="ECO:0000313" key="6">
    <source>
        <dbReference type="Proteomes" id="UP000311919"/>
    </source>
</evidence>
<evidence type="ECO:0000256" key="2">
    <source>
        <dbReference type="ARBA" id="ARBA00022574"/>
    </source>
</evidence>
<proteinExistence type="predicted"/>
<dbReference type="InterPro" id="IPR036322">
    <property type="entry name" value="WD40_repeat_dom_sf"/>
</dbReference>
<reference evidence="5 6" key="1">
    <citation type="submission" date="2019-03" db="EMBL/GenBank/DDBJ databases">
        <title>An improved genome assembly of the fluke Schistosoma japonicum.</title>
        <authorList>
            <person name="Hu W."/>
            <person name="Luo F."/>
            <person name="Yin M."/>
            <person name="Mo X."/>
            <person name="Sun C."/>
            <person name="Wu Q."/>
            <person name="Zhu B."/>
            <person name="Xiang M."/>
            <person name="Wang J."/>
            <person name="Wang Y."/>
            <person name="Zhang T."/>
            <person name="Xu B."/>
            <person name="Zheng H."/>
            <person name="Feng Z."/>
        </authorList>
    </citation>
    <scope>NUCLEOTIDE SEQUENCE [LARGE SCALE GENOMIC DNA]</scope>
    <source>
        <strain evidence="5">HuSjv2</strain>
        <tissue evidence="5">Worms</tissue>
    </source>
</reference>
<dbReference type="SUPFAM" id="SSF50978">
    <property type="entry name" value="WD40 repeat-like"/>
    <property type="match status" value="1"/>
</dbReference>
<protein>
    <submittedName>
        <fullName evidence="5">Nucleoporin Nup43 isoform 2</fullName>
    </submittedName>
</protein>
<keyword evidence="6" id="KW-1185">Reference proteome</keyword>
<dbReference type="STRING" id="6182.A0A4Z2CY01"/>
<dbReference type="Gene3D" id="2.130.10.10">
    <property type="entry name" value="YVTN repeat-like/Quinoprotein amine dehydrogenase"/>
    <property type="match status" value="1"/>
</dbReference>
<comment type="caution">
    <text evidence="5">The sequence shown here is derived from an EMBL/GenBank/DDBJ whole genome shotgun (WGS) entry which is preliminary data.</text>
</comment>
<dbReference type="Proteomes" id="UP000311919">
    <property type="component" value="Unassembled WGS sequence"/>
</dbReference>
<gene>
    <name evidence="5" type="ORF">EWB00_006553</name>
</gene>
<keyword evidence="3" id="KW-0677">Repeat</keyword>
<keyword evidence="2" id="KW-0853">WD repeat</keyword>
<dbReference type="PANTHER" id="PTHR22652">
    <property type="entry name" value="NUCLEOPORIN NUP43"/>
    <property type="match status" value="1"/>
</dbReference>
<dbReference type="InterPro" id="IPR015943">
    <property type="entry name" value="WD40/YVTN_repeat-like_dom_sf"/>
</dbReference>
<evidence type="ECO:0000256" key="4">
    <source>
        <dbReference type="ARBA" id="ARBA00023242"/>
    </source>
</evidence>
<dbReference type="GO" id="GO:0031080">
    <property type="term" value="C:nuclear pore outer ring"/>
    <property type="evidence" value="ECO:0007669"/>
    <property type="project" value="TreeGrafter"/>
</dbReference>
<dbReference type="OrthoDB" id="9890280at2759"/>
<dbReference type="SMART" id="SM00320">
    <property type="entry name" value="WD40"/>
    <property type="match status" value="3"/>
</dbReference>
<comment type="subcellular location">
    <subcellularLocation>
        <location evidence="1">Nucleus</location>
    </subcellularLocation>
</comment>
<dbReference type="AlphaFoldDB" id="A0A4Z2CY01"/>
<evidence type="ECO:0000313" key="5">
    <source>
        <dbReference type="EMBL" id="TNN09092.1"/>
    </source>
</evidence>
<keyword evidence="4" id="KW-0539">Nucleus</keyword>
<accession>A0A4Z2CY01</accession>
<evidence type="ECO:0000256" key="3">
    <source>
        <dbReference type="ARBA" id="ARBA00022737"/>
    </source>
</evidence>
<organism evidence="5 6">
    <name type="scientific">Schistosoma japonicum</name>
    <name type="common">Blood fluke</name>
    <dbReference type="NCBI Taxonomy" id="6182"/>
    <lineage>
        <taxon>Eukaryota</taxon>
        <taxon>Metazoa</taxon>
        <taxon>Spiralia</taxon>
        <taxon>Lophotrochozoa</taxon>
        <taxon>Platyhelminthes</taxon>
        <taxon>Trematoda</taxon>
        <taxon>Digenea</taxon>
        <taxon>Strigeidida</taxon>
        <taxon>Schistosomatoidea</taxon>
        <taxon>Schistosomatidae</taxon>
        <taxon>Schistosoma</taxon>
    </lineage>
</organism>